<proteinExistence type="predicted"/>
<evidence type="ECO:0000313" key="3">
    <source>
        <dbReference type="Proteomes" id="UP000807025"/>
    </source>
</evidence>
<feature type="compositionally biased region" description="Polar residues" evidence="1">
    <location>
        <begin position="223"/>
        <end position="249"/>
    </location>
</feature>
<sequence length="519" mass="56375">MPKKIKTPPPGDDEPKYLAVYQPYPLNAHFDLPADCHQFASWFACCVGVDDLLKFLAFFYKPKAKGIILVEMDRSYKHFERLLGEHTWAKFLKNPTSEEKPRITRVYYSTYSSGREAQKDGWKRINVEDDWFKSWSPRNPIVHFPYPQTSWCQVPPEDKTNKPICRPLPTAVVPAPAKPAPPVVGSASWVASQTGPNPASAQVLRGAWGRGRGRGRGGPNVSIPRSEQPIITNTTSTRSPSAKSPTNAWSNSRAIAIPLSVASSVSSTMSSPPGLSPLTPASSNGANPRIASRTGAPGASQDPLDRVQKGLDSFSLGDRSAADIYEIADEEHVDPEFGGASAWHRPLSYDDSKSTFGNESVADSYPESRVTESLWGDDDIGEKKAAEPAILCKTHGLICKKGICRDYARQLREYNKAQGIASDTHSNDGDRKKRGGRGGGWRSNRDQTTSDGFSVVSGGGRGKRAPAQNGNVAWRDAAGADNEAEGNDEGANTKNVYAGPVVVSPDAVNYDAEDDEDNW</sequence>
<dbReference type="OrthoDB" id="3243413at2759"/>
<accession>A0A9P6A333</accession>
<feature type="region of interest" description="Disordered" evidence="1">
    <location>
        <begin position="208"/>
        <end position="249"/>
    </location>
</feature>
<dbReference type="Proteomes" id="UP000807025">
    <property type="component" value="Unassembled WGS sequence"/>
</dbReference>
<evidence type="ECO:0000256" key="1">
    <source>
        <dbReference type="SAM" id="MobiDB-lite"/>
    </source>
</evidence>
<evidence type="ECO:0000313" key="2">
    <source>
        <dbReference type="EMBL" id="KAF9496351.1"/>
    </source>
</evidence>
<organism evidence="2 3">
    <name type="scientific">Pleurotus eryngii</name>
    <name type="common">Boletus of the steppes</name>
    <dbReference type="NCBI Taxonomy" id="5323"/>
    <lineage>
        <taxon>Eukaryota</taxon>
        <taxon>Fungi</taxon>
        <taxon>Dikarya</taxon>
        <taxon>Basidiomycota</taxon>
        <taxon>Agaricomycotina</taxon>
        <taxon>Agaricomycetes</taxon>
        <taxon>Agaricomycetidae</taxon>
        <taxon>Agaricales</taxon>
        <taxon>Pleurotineae</taxon>
        <taxon>Pleurotaceae</taxon>
        <taxon>Pleurotus</taxon>
    </lineage>
</organism>
<gene>
    <name evidence="2" type="ORF">BDN71DRAFT_1446353</name>
</gene>
<protein>
    <submittedName>
        <fullName evidence="2">Uncharacterized protein</fullName>
    </submittedName>
</protein>
<dbReference type="AlphaFoldDB" id="A0A9P6A333"/>
<feature type="compositionally biased region" description="Low complexity" evidence="1">
    <location>
        <begin position="265"/>
        <end position="283"/>
    </location>
</feature>
<reference evidence="2" key="1">
    <citation type="submission" date="2020-11" db="EMBL/GenBank/DDBJ databases">
        <authorList>
            <consortium name="DOE Joint Genome Institute"/>
            <person name="Ahrendt S."/>
            <person name="Riley R."/>
            <person name="Andreopoulos W."/>
            <person name="Labutti K."/>
            <person name="Pangilinan J."/>
            <person name="Ruiz-Duenas F.J."/>
            <person name="Barrasa J.M."/>
            <person name="Sanchez-Garcia M."/>
            <person name="Camarero S."/>
            <person name="Miyauchi S."/>
            <person name="Serrano A."/>
            <person name="Linde D."/>
            <person name="Babiker R."/>
            <person name="Drula E."/>
            <person name="Ayuso-Fernandez I."/>
            <person name="Pacheco R."/>
            <person name="Padilla G."/>
            <person name="Ferreira P."/>
            <person name="Barriuso J."/>
            <person name="Kellner H."/>
            <person name="Castanera R."/>
            <person name="Alfaro M."/>
            <person name="Ramirez L."/>
            <person name="Pisabarro A.G."/>
            <person name="Kuo A."/>
            <person name="Tritt A."/>
            <person name="Lipzen A."/>
            <person name="He G."/>
            <person name="Yan M."/>
            <person name="Ng V."/>
            <person name="Cullen D."/>
            <person name="Martin F."/>
            <person name="Rosso M.-N."/>
            <person name="Henrissat B."/>
            <person name="Hibbett D."/>
            <person name="Martinez A.T."/>
            <person name="Grigoriev I.V."/>
        </authorList>
    </citation>
    <scope>NUCLEOTIDE SEQUENCE</scope>
    <source>
        <strain evidence="2">ATCC 90797</strain>
    </source>
</reference>
<name>A0A9P6A333_PLEER</name>
<feature type="region of interest" description="Disordered" evidence="1">
    <location>
        <begin position="265"/>
        <end position="306"/>
    </location>
</feature>
<feature type="region of interest" description="Disordered" evidence="1">
    <location>
        <begin position="419"/>
        <end position="519"/>
    </location>
</feature>
<comment type="caution">
    <text evidence="2">The sequence shown here is derived from an EMBL/GenBank/DDBJ whole genome shotgun (WGS) entry which is preliminary data.</text>
</comment>
<keyword evidence="3" id="KW-1185">Reference proteome</keyword>
<dbReference type="EMBL" id="MU154553">
    <property type="protein sequence ID" value="KAF9496351.1"/>
    <property type="molecule type" value="Genomic_DNA"/>
</dbReference>